<keyword evidence="2" id="KW-1185">Reference proteome</keyword>
<proteinExistence type="predicted"/>
<dbReference type="Proteomes" id="UP000219435">
    <property type="component" value="Unassembled WGS sequence"/>
</dbReference>
<dbReference type="EMBL" id="OBQI01000001">
    <property type="protein sequence ID" value="SOC47217.1"/>
    <property type="molecule type" value="Genomic_DNA"/>
</dbReference>
<evidence type="ECO:0000313" key="2">
    <source>
        <dbReference type="Proteomes" id="UP000219435"/>
    </source>
</evidence>
<protein>
    <submittedName>
        <fullName evidence="1">Uncharacterized protein</fullName>
    </submittedName>
</protein>
<dbReference type="RefSeq" id="WP_097193584.1">
    <property type="nucleotide sequence ID" value="NZ_OBQI01000001.1"/>
</dbReference>
<name>A0A285UZX9_9ACTN</name>
<gene>
    <name evidence="1" type="ORF">SAMN05660748_0693</name>
</gene>
<reference evidence="2" key="1">
    <citation type="submission" date="2017-08" db="EMBL/GenBank/DDBJ databases">
        <authorList>
            <person name="Varghese N."/>
            <person name="Submissions S."/>
        </authorList>
    </citation>
    <scope>NUCLEOTIDE SEQUENCE [LARGE SCALE GENOMIC DNA]</scope>
    <source>
        <strain evidence="2">DSM 4725</strain>
    </source>
</reference>
<organism evidence="1 2">
    <name type="scientific">Blastococcus aggregatus</name>
    <dbReference type="NCBI Taxonomy" id="38502"/>
    <lineage>
        <taxon>Bacteria</taxon>
        <taxon>Bacillati</taxon>
        <taxon>Actinomycetota</taxon>
        <taxon>Actinomycetes</taxon>
        <taxon>Geodermatophilales</taxon>
        <taxon>Geodermatophilaceae</taxon>
        <taxon>Blastococcus</taxon>
    </lineage>
</organism>
<accession>A0A285UZX9</accession>
<dbReference type="AlphaFoldDB" id="A0A285UZX9"/>
<sequence>MTNLHPAGPLPAHQPPVVVVAPDLERDPSTFGDLTTKLADHPNYLPVRVRYGARRPRLADLAADILDGLGRVGTQAVIRRTQSADLTQLVPFLLTDSTDTLVVMDAGWLGVDGVEDLIAIAAVADHQLWLVLGETPSPELADLLREHCDPWLSLAEASRQWWARPPASKNAARLRKPVLSGRTSSDTARRTVVEVLAGLSGAHRRAVEDVYTRATVQPAITALHAVGLNDERFLRCLRVRELTTDGAELHLRDRTISVPAPLRRALVRQRLHAGVIGQRPGDQLLSFDGSVASPSALAWY</sequence>
<evidence type="ECO:0000313" key="1">
    <source>
        <dbReference type="EMBL" id="SOC47217.1"/>
    </source>
</evidence>